<name>A0A072TR57_MEDTR</name>
<keyword evidence="3" id="KW-1185">Reference proteome</keyword>
<evidence type="ECO:0000313" key="1">
    <source>
        <dbReference type="EMBL" id="KEH19994.1"/>
    </source>
</evidence>
<dbReference type="Proteomes" id="UP000002051">
    <property type="component" value="Chromosome 8"/>
</dbReference>
<reference evidence="2" key="3">
    <citation type="submission" date="2015-04" db="UniProtKB">
        <authorList>
            <consortium name="EnsemblPlants"/>
        </authorList>
    </citation>
    <scope>IDENTIFICATION</scope>
    <source>
        <strain evidence="2">cv. Jemalong A17</strain>
    </source>
</reference>
<reference evidence="1 3" key="1">
    <citation type="journal article" date="2011" name="Nature">
        <title>The Medicago genome provides insight into the evolution of rhizobial symbioses.</title>
        <authorList>
            <person name="Young N.D."/>
            <person name="Debelle F."/>
            <person name="Oldroyd G.E."/>
            <person name="Geurts R."/>
            <person name="Cannon S.B."/>
            <person name="Udvardi M.K."/>
            <person name="Benedito V.A."/>
            <person name="Mayer K.F."/>
            <person name="Gouzy J."/>
            <person name="Schoof H."/>
            <person name="Van de Peer Y."/>
            <person name="Proost S."/>
            <person name="Cook D.R."/>
            <person name="Meyers B.C."/>
            <person name="Spannagl M."/>
            <person name="Cheung F."/>
            <person name="De Mita S."/>
            <person name="Krishnakumar V."/>
            <person name="Gundlach H."/>
            <person name="Zhou S."/>
            <person name="Mudge J."/>
            <person name="Bharti A.K."/>
            <person name="Murray J.D."/>
            <person name="Naoumkina M.A."/>
            <person name="Rosen B."/>
            <person name="Silverstein K.A."/>
            <person name="Tang H."/>
            <person name="Rombauts S."/>
            <person name="Zhao P.X."/>
            <person name="Zhou P."/>
            <person name="Barbe V."/>
            <person name="Bardou P."/>
            <person name="Bechner M."/>
            <person name="Bellec A."/>
            <person name="Berger A."/>
            <person name="Berges H."/>
            <person name="Bidwell S."/>
            <person name="Bisseling T."/>
            <person name="Choisne N."/>
            <person name="Couloux A."/>
            <person name="Denny R."/>
            <person name="Deshpande S."/>
            <person name="Dai X."/>
            <person name="Doyle J.J."/>
            <person name="Dudez A.M."/>
            <person name="Farmer A.D."/>
            <person name="Fouteau S."/>
            <person name="Franken C."/>
            <person name="Gibelin C."/>
            <person name="Gish J."/>
            <person name="Goldstein S."/>
            <person name="Gonzalez A.J."/>
            <person name="Green P.J."/>
            <person name="Hallab A."/>
            <person name="Hartog M."/>
            <person name="Hua A."/>
            <person name="Humphray S.J."/>
            <person name="Jeong D.H."/>
            <person name="Jing Y."/>
            <person name="Jocker A."/>
            <person name="Kenton S.M."/>
            <person name="Kim D.J."/>
            <person name="Klee K."/>
            <person name="Lai H."/>
            <person name="Lang C."/>
            <person name="Lin S."/>
            <person name="Macmil S.L."/>
            <person name="Magdelenat G."/>
            <person name="Matthews L."/>
            <person name="McCorrison J."/>
            <person name="Monaghan E.L."/>
            <person name="Mun J.H."/>
            <person name="Najar F.Z."/>
            <person name="Nicholson C."/>
            <person name="Noirot C."/>
            <person name="O'Bleness M."/>
            <person name="Paule C.R."/>
            <person name="Poulain J."/>
            <person name="Prion F."/>
            <person name="Qin B."/>
            <person name="Qu C."/>
            <person name="Retzel E.F."/>
            <person name="Riddle C."/>
            <person name="Sallet E."/>
            <person name="Samain S."/>
            <person name="Samson N."/>
            <person name="Sanders I."/>
            <person name="Saurat O."/>
            <person name="Scarpelli C."/>
            <person name="Schiex T."/>
            <person name="Segurens B."/>
            <person name="Severin A.J."/>
            <person name="Sherrier D.J."/>
            <person name="Shi R."/>
            <person name="Sims S."/>
            <person name="Singer S.R."/>
            <person name="Sinharoy S."/>
            <person name="Sterck L."/>
            <person name="Viollet A."/>
            <person name="Wang B.B."/>
            <person name="Wang K."/>
            <person name="Wang M."/>
            <person name="Wang X."/>
            <person name="Warfsmann J."/>
            <person name="Weissenbach J."/>
            <person name="White D.D."/>
            <person name="White J.D."/>
            <person name="Wiley G.B."/>
            <person name="Wincker P."/>
            <person name="Xing Y."/>
            <person name="Yang L."/>
            <person name="Yao Z."/>
            <person name="Ying F."/>
            <person name="Zhai J."/>
            <person name="Zhou L."/>
            <person name="Zuber A."/>
            <person name="Denarie J."/>
            <person name="Dixon R.A."/>
            <person name="May G.D."/>
            <person name="Schwartz D.C."/>
            <person name="Rogers J."/>
            <person name="Quetier F."/>
            <person name="Town C.D."/>
            <person name="Roe B.A."/>
        </authorList>
    </citation>
    <scope>NUCLEOTIDE SEQUENCE [LARGE SCALE GENOMIC DNA]</scope>
    <source>
        <strain evidence="1">A17</strain>
        <strain evidence="2 3">cv. Jemalong A17</strain>
    </source>
</reference>
<dbReference type="HOGENOM" id="CLU_1838129_0_0_1"/>
<evidence type="ECO:0000313" key="3">
    <source>
        <dbReference type="Proteomes" id="UP000002051"/>
    </source>
</evidence>
<proteinExistence type="predicted"/>
<dbReference type="EMBL" id="CM001224">
    <property type="protein sequence ID" value="KEH19994.1"/>
    <property type="molecule type" value="Genomic_DNA"/>
</dbReference>
<dbReference type="AlphaFoldDB" id="A0A072TR57"/>
<evidence type="ECO:0000313" key="2">
    <source>
        <dbReference type="EnsemblPlants" id="KEH19994"/>
    </source>
</evidence>
<gene>
    <name evidence="1" type="ordered locus">MTR_8g064340</name>
</gene>
<dbReference type="EnsemblPlants" id="KEH19994">
    <property type="protein sequence ID" value="KEH19994"/>
    <property type="gene ID" value="MTR_8g064340"/>
</dbReference>
<organism evidence="1 3">
    <name type="scientific">Medicago truncatula</name>
    <name type="common">Barrel medic</name>
    <name type="synonym">Medicago tribuloides</name>
    <dbReference type="NCBI Taxonomy" id="3880"/>
    <lineage>
        <taxon>Eukaryota</taxon>
        <taxon>Viridiplantae</taxon>
        <taxon>Streptophyta</taxon>
        <taxon>Embryophyta</taxon>
        <taxon>Tracheophyta</taxon>
        <taxon>Spermatophyta</taxon>
        <taxon>Magnoliopsida</taxon>
        <taxon>eudicotyledons</taxon>
        <taxon>Gunneridae</taxon>
        <taxon>Pentapetalae</taxon>
        <taxon>rosids</taxon>
        <taxon>fabids</taxon>
        <taxon>Fabales</taxon>
        <taxon>Fabaceae</taxon>
        <taxon>Papilionoideae</taxon>
        <taxon>50 kb inversion clade</taxon>
        <taxon>NPAAA clade</taxon>
        <taxon>Hologalegina</taxon>
        <taxon>IRL clade</taxon>
        <taxon>Trifolieae</taxon>
        <taxon>Medicago</taxon>
    </lineage>
</organism>
<protein>
    <submittedName>
        <fullName evidence="1 2">Uncharacterized protein</fullName>
    </submittedName>
</protein>
<accession>A0A072TR57</accession>
<sequence>MVFQHVEALDVSQSSEPDLILRLLREMLKMQEPLFLRKSQAKLFWLGVFLTRLLLSLHAQIKDLNFKRGLCYVWKILGFGENMFPFRPTGQCSGYSPDVKKPRHSSIPLQRLVLADDCFPECNILFSDDTISRPPTAAPS</sequence>
<reference evidence="1 3" key="2">
    <citation type="journal article" date="2014" name="BMC Genomics">
        <title>An improved genome release (version Mt4.0) for the model legume Medicago truncatula.</title>
        <authorList>
            <person name="Tang H."/>
            <person name="Krishnakumar V."/>
            <person name="Bidwell S."/>
            <person name="Rosen B."/>
            <person name="Chan A."/>
            <person name="Zhou S."/>
            <person name="Gentzbittel L."/>
            <person name="Childs K.L."/>
            <person name="Yandell M."/>
            <person name="Gundlach H."/>
            <person name="Mayer K.F."/>
            <person name="Schwartz D.C."/>
            <person name="Town C.D."/>
        </authorList>
    </citation>
    <scope>GENOME REANNOTATION</scope>
    <source>
        <strain evidence="1">A17</strain>
        <strain evidence="2 3">cv. Jemalong A17</strain>
    </source>
</reference>